<evidence type="ECO:0000313" key="1">
    <source>
        <dbReference type="EMBL" id="CAA9413264.1"/>
    </source>
</evidence>
<dbReference type="EMBL" id="CADCUQ010000544">
    <property type="protein sequence ID" value="CAA9413264.1"/>
    <property type="molecule type" value="Genomic_DNA"/>
</dbReference>
<dbReference type="InterPro" id="IPR038296">
    <property type="entry name" value="ParD_sf"/>
</dbReference>
<dbReference type="AlphaFoldDB" id="A0A6J4PFQ1"/>
<protein>
    <recommendedName>
        <fullName evidence="2">Type II toxin-antitoxin system ParD family antitoxin</fullName>
    </recommendedName>
</protein>
<proteinExistence type="predicted"/>
<name>A0A6J4PFQ1_9BACT</name>
<gene>
    <name evidence="1" type="ORF">AVDCRST_MAG64-2462</name>
</gene>
<organism evidence="1">
    <name type="scientific">uncultured Phycisphaerae bacterium</name>
    <dbReference type="NCBI Taxonomy" id="904963"/>
    <lineage>
        <taxon>Bacteria</taxon>
        <taxon>Pseudomonadati</taxon>
        <taxon>Planctomycetota</taxon>
        <taxon>Phycisphaerae</taxon>
        <taxon>environmental samples</taxon>
    </lineage>
</organism>
<evidence type="ECO:0008006" key="2">
    <source>
        <dbReference type="Google" id="ProtNLM"/>
    </source>
</evidence>
<accession>A0A6J4PFQ1</accession>
<dbReference type="Gene3D" id="6.10.10.120">
    <property type="entry name" value="Antitoxin ParD1-like"/>
    <property type="match status" value="1"/>
</dbReference>
<sequence length="124" mass="13772">MLSRTRRHRAVRALIVRHRDNRSRSRVVFVMMRAAGARVMNLTLPPQIQKLIEDRVRSGRYQTPEDVVSAAVAQLDVREQAGDFDPGELDALLAEAERGGESLDGEQVLAELRNLRERGAAGAG</sequence>
<reference evidence="1" key="1">
    <citation type="submission" date="2020-02" db="EMBL/GenBank/DDBJ databases">
        <authorList>
            <person name="Meier V. D."/>
        </authorList>
    </citation>
    <scope>NUCLEOTIDE SEQUENCE</scope>
    <source>
        <strain evidence="1">AVDCRST_MAG64</strain>
    </source>
</reference>